<dbReference type="InterPro" id="IPR009359">
    <property type="entry name" value="PaaB"/>
</dbReference>
<evidence type="ECO:0008006" key="2">
    <source>
        <dbReference type="Google" id="ProtNLM"/>
    </source>
</evidence>
<gene>
    <name evidence="1" type="ORF">METZ01_LOCUS1615</name>
</gene>
<dbReference type="InterPro" id="IPR038693">
    <property type="entry name" value="PaaB_sf"/>
</dbReference>
<reference evidence="1" key="1">
    <citation type="submission" date="2018-05" db="EMBL/GenBank/DDBJ databases">
        <authorList>
            <person name="Lanie J.A."/>
            <person name="Ng W.-L."/>
            <person name="Kazmierczak K.M."/>
            <person name="Andrzejewski T.M."/>
            <person name="Davidsen T.M."/>
            <person name="Wayne K.J."/>
            <person name="Tettelin H."/>
            <person name="Glass J.I."/>
            <person name="Rusch D."/>
            <person name="Podicherti R."/>
            <person name="Tsui H.-C.T."/>
            <person name="Winkler M.E."/>
        </authorList>
    </citation>
    <scope>NUCLEOTIDE SEQUENCE</scope>
</reference>
<organism evidence="1">
    <name type="scientific">marine metagenome</name>
    <dbReference type="NCBI Taxonomy" id="408172"/>
    <lineage>
        <taxon>unclassified sequences</taxon>
        <taxon>metagenomes</taxon>
        <taxon>ecological metagenomes</taxon>
    </lineage>
</organism>
<name>A0A381N2F6_9ZZZZ</name>
<dbReference type="Pfam" id="PF06243">
    <property type="entry name" value="PaaB"/>
    <property type="match status" value="1"/>
</dbReference>
<dbReference type="Gene3D" id="3.10.20.520">
    <property type="entry name" value="Phenylacetic acid degradation B"/>
    <property type="match status" value="1"/>
</dbReference>
<protein>
    <recommendedName>
        <fullName evidence="2">1,2-phenylacetyl-CoA epoxidase subunit B</fullName>
    </recommendedName>
</protein>
<dbReference type="PIRSF" id="PIRSF030200">
    <property type="entry name" value="PaaB"/>
    <property type="match status" value="1"/>
</dbReference>
<proteinExistence type="predicted"/>
<evidence type="ECO:0000313" key="1">
    <source>
        <dbReference type="EMBL" id="SUZ48761.1"/>
    </source>
</evidence>
<dbReference type="EMBL" id="UINC01000085">
    <property type="protein sequence ID" value="SUZ48761.1"/>
    <property type="molecule type" value="Genomic_DNA"/>
</dbReference>
<accession>A0A381N2F6</accession>
<dbReference type="AlphaFoldDB" id="A0A381N2F6"/>
<sequence>MEKITSTETETHMPLWEVFSQEKTGKPHTHVGSLHAPDATMALQNARDAYARRGSTNLWVVPAEAIVASTPEDSPMFFDSAADKVYRHPQFYTIPRSVKL</sequence>
<dbReference type="NCBIfam" id="TIGR02157">
    <property type="entry name" value="PA_CoA_Oxy2"/>
    <property type="match status" value="1"/>
</dbReference>